<name>W6M2Q8_9GAMM</name>
<evidence type="ECO:0008006" key="3">
    <source>
        <dbReference type="Google" id="ProtNLM"/>
    </source>
</evidence>
<keyword evidence="2" id="KW-1185">Reference proteome</keyword>
<evidence type="ECO:0000313" key="1">
    <source>
        <dbReference type="EMBL" id="CDI01797.1"/>
    </source>
</evidence>
<proteinExistence type="predicted"/>
<dbReference type="Proteomes" id="UP000035760">
    <property type="component" value="Unassembled WGS sequence"/>
</dbReference>
<dbReference type="AlphaFoldDB" id="W6M2Q8"/>
<organism evidence="1 2">
    <name type="scientific">Candidatus Competibacter denitrificans Run_A_D11</name>
    <dbReference type="NCBI Taxonomy" id="1400863"/>
    <lineage>
        <taxon>Bacteria</taxon>
        <taxon>Pseudomonadati</taxon>
        <taxon>Pseudomonadota</taxon>
        <taxon>Gammaproteobacteria</taxon>
        <taxon>Candidatus Competibacteraceae</taxon>
        <taxon>Candidatus Competibacter</taxon>
    </lineage>
</organism>
<reference evidence="1" key="2">
    <citation type="submission" date="2014-03" db="EMBL/GenBank/DDBJ databases">
        <title>Candidatus Competibacter-lineage genomes retrieved from metagenomes reveal functional metabolic diversity.</title>
        <authorList>
            <person name="McIlroy S.J."/>
            <person name="Albertsen M."/>
            <person name="Andresen E.K."/>
            <person name="Saunders A.M."/>
            <person name="Kristiansen R."/>
            <person name="Stokholm-Bjerregaard M."/>
            <person name="Nielsen K.L."/>
            <person name="Nielsen P.H."/>
        </authorList>
    </citation>
    <scope>NUCLEOTIDE SEQUENCE</scope>
    <source>
        <strain evidence="1">Run_A_D11</strain>
    </source>
</reference>
<sequence length="107" mass="12327">MKRAAEDADTIRLDLNNPVFQRQLFALEKAQQTSVLATLRKLLDLRWPQLYRDAGLKWEAIHSRTGPGGQRLYSLRISHGFRAVAYRDAGGWLRLLSLHPDHDSAYR</sequence>
<dbReference type="EMBL" id="CBTJ020000027">
    <property type="protein sequence ID" value="CDI01797.1"/>
    <property type="molecule type" value="Genomic_DNA"/>
</dbReference>
<gene>
    <name evidence="1" type="ORF">BN873_210018</name>
</gene>
<dbReference type="OrthoDB" id="425602at2"/>
<protein>
    <recommendedName>
        <fullName evidence="3">Type II toxin-antitoxin system RelE/ParE family toxin</fullName>
    </recommendedName>
</protein>
<comment type="caution">
    <text evidence="1">The sequence shown here is derived from an EMBL/GenBank/DDBJ whole genome shotgun (WGS) entry which is preliminary data.</text>
</comment>
<accession>W6M2Q8</accession>
<evidence type="ECO:0000313" key="2">
    <source>
        <dbReference type="Proteomes" id="UP000035760"/>
    </source>
</evidence>
<reference evidence="1" key="1">
    <citation type="submission" date="2013-07" db="EMBL/GenBank/DDBJ databases">
        <authorList>
            <person name="McIlroy S."/>
        </authorList>
    </citation>
    <scope>NUCLEOTIDE SEQUENCE [LARGE SCALE GENOMIC DNA]</scope>
    <source>
        <strain evidence="1">Run_A_D11</strain>
    </source>
</reference>
<dbReference type="STRING" id="1400863.BN873_210018"/>
<dbReference type="RefSeq" id="WP_048671260.1">
    <property type="nucleotide sequence ID" value="NZ_CBTJ020000027.1"/>
</dbReference>